<reference evidence="3" key="1">
    <citation type="submission" date="2023-07" db="EMBL/GenBank/DDBJ databases">
        <title>The genome sequence of Rhodocytophaga aerolata KACC 12507.</title>
        <authorList>
            <person name="Zhang X."/>
        </authorList>
    </citation>
    <scope>NUCLEOTIDE SEQUENCE</scope>
    <source>
        <strain evidence="3">KACC 12507</strain>
    </source>
</reference>
<feature type="transmembrane region" description="Helical" evidence="1">
    <location>
        <begin position="190"/>
        <end position="209"/>
    </location>
</feature>
<protein>
    <submittedName>
        <fullName evidence="3">CPBP family intramembrane metalloprotease</fullName>
        <ecNumber evidence="3">3.4.-.-</ecNumber>
    </submittedName>
</protein>
<dbReference type="Pfam" id="PF02517">
    <property type="entry name" value="Rce1-like"/>
    <property type="match status" value="1"/>
</dbReference>
<keyword evidence="4" id="KW-1185">Reference proteome</keyword>
<organism evidence="3 4">
    <name type="scientific">Rhodocytophaga aerolata</name>
    <dbReference type="NCBI Taxonomy" id="455078"/>
    <lineage>
        <taxon>Bacteria</taxon>
        <taxon>Pseudomonadati</taxon>
        <taxon>Bacteroidota</taxon>
        <taxon>Cytophagia</taxon>
        <taxon>Cytophagales</taxon>
        <taxon>Rhodocytophagaceae</taxon>
        <taxon>Rhodocytophaga</taxon>
    </lineage>
</organism>
<dbReference type="EC" id="3.4.-.-" evidence="3"/>
<feature type="domain" description="CAAX prenyl protease 2/Lysostaphin resistance protein A-like" evidence="2">
    <location>
        <begin position="77"/>
        <end position="168"/>
    </location>
</feature>
<dbReference type="PANTHER" id="PTHR39430">
    <property type="entry name" value="MEMBRANE-ASSOCIATED PROTEASE-RELATED"/>
    <property type="match status" value="1"/>
</dbReference>
<feature type="transmembrane region" description="Helical" evidence="1">
    <location>
        <begin position="133"/>
        <end position="151"/>
    </location>
</feature>
<keyword evidence="1" id="KW-0812">Transmembrane</keyword>
<evidence type="ECO:0000256" key="1">
    <source>
        <dbReference type="SAM" id="Phobius"/>
    </source>
</evidence>
<comment type="caution">
    <text evidence="3">The sequence shown here is derived from an EMBL/GenBank/DDBJ whole genome shotgun (WGS) entry which is preliminary data.</text>
</comment>
<evidence type="ECO:0000259" key="2">
    <source>
        <dbReference type="Pfam" id="PF02517"/>
    </source>
</evidence>
<feature type="transmembrane region" description="Helical" evidence="1">
    <location>
        <begin position="110"/>
        <end position="126"/>
    </location>
</feature>
<feature type="transmembrane region" description="Helical" evidence="1">
    <location>
        <begin position="36"/>
        <end position="59"/>
    </location>
</feature>
<evidence type="ECO:0000313" key="4">
    <source>
        <dbReference type="Proteomes" id="UP001168528"/>
    </source>
</evidence>
<keyword evidence="3" id="KW-0482">Metalloprotease</keyword>
<feature type="transmembrane region" description="Helical" evidence="1">
    <location>
        <begin position="71"/>
        <end position="90"/>
    </location>
</feature>
<keyword evidence="3" id="KW-0645">Protease</keyword>
<accession>A0ABT8QY10</accession>
<sequence>MAICKIGFLVIAYLLAKAQGWQELNGYGLSFKGKWITNLLAGLLFGTIFFTVAFGLSIILGYEKIASVNSISVLIGQLPFILLMTAIPSIAEDILTRGYLYAHTSKFLKTFVWILLSSVIYVLNHIWRLDDGLAVLCYLFLLGMVLAYAVWITKSLWLAFGIHWGANIAFECTNTAVSTITSGTTNTSNWILAGIWALLLILLFIARPVKNTSAISTRQEYKE</sequence>
<dbReference type="PANTHER" id="PTHR39430:SF1">
    <property type="entry name" value="PROTEASE"/>
    <property type="match status" value="1"/>
</dbReference>
<keyword evidence="1" id="KW-0472">Membrane</keyword>
<keyword evidence="1" id="KW-1133">Transmembrane helix</keyword>
<dbReference type="EMBL" id="JAUKPO010000001">
    <property type="protein sequence ID" value="MDO1444721.1"/>
    <property type="molecule type" value="Genomic_DNA"/>
</dbReference>
<dbReference type="InterPro" id="IPR003675">
    <property type="entry name" value="Rce1/LyrA-like_dom"/>
</dbReference>
<evidence type="ECO:0000313" key="3">
    <source>
        <dbReference type="EMBL" id="MDO1444721.1"/>
    </source>
</evidence>
<dbReference type="Proteomes" id="UP001168528">
    <property type="component" value="Unassembled WGS sequence"/>
</dbReference>
<keyword evidence="3" id="KW-0378">Hydrolase</keyword>
<proteinExistence type="predicted"/>
<name>A0ABT8QY10_9BACT</name>
<gene>
    <name evidence="3" type="ORF">Q0590_00590</name>
</gene>
<dbReference type="GO" id="GO:0008237">
    <property type="term" value="F:metallopeptidase activity"/>
    <property type="evidence" value="ECO:0007669"/>
    <property type="project" value="UniProtKB-KW"/>
</dbReference>